<evidence type="ECO:0000313" key="2">
    <source>
        <dbReference type="Proteomes" id="UP000737018"/>
    </source>
</evidence>
<name>A0A8J4QSU9_9ROSI</name>
<dbReference type="Proteomes" id="UP000737018">
    <property type="component" value="Unassembled WGS sequence"/>
</dbReference>
<comment type="caution">
    <text evidence="1">The sequence shown here is derived from an EMBL/GenBank/DDBJ whole genome shotgun (WGS) entry which is preliminary data.</text>
</comment>
<organism evidence="1 2">
    <name type="scientific">Castanea mollissima</name>
    <name type="common">Chinese chestnut</name>
    <dbReference type="NCBI Taxonomy" id="60419"/>
    <lineage>
        <taxon>Eukaryota</taxon>
        <taxon>Viridiplantae</taxon>
        <taxon>Streptophyta</taxon>
        <taxon>Embryophyta</taxon>
        <taxon>Tracheophyta</taxon>
        <taxon>Spermatophyta</taxon>
        <taxon>Magnoliopsida</taxon>
        <taxon>eudicotyledons</taxon>
        <taxon>Gunneridae</taxon>
        <taxon>Pentapetalae</taxon>
        <taxon>rosids</taxon>
        <taxon>fabids</taxon>
        <taxon>Fagales</taxon>
        <taxon>Fagaceae</taxon>
        <taxon>Castanea</taxon>
    </lineage>
</organism>
<dbReference type="AlphaFoldDB" id="A0A8J4QSU9"/>
<dbReference type="PANTHER" id="PTHR36811:SF2">
    <property type="entry name" value="OS08G0444440 PROTEIN"/>
    <property type="match status" value="1"/>
</dbReference>
<dbReference type="EMBL" id="JRKL02002756">
    <property type="protein sequence ID" value="KAF3957693.1"/>
    <property type="molecule type" value="Genomic_DNA"/>
</dbReference>
<sequence>MEKKSLLGVHRRKPIKRVKKNLLKKVADYLISDSYLFAPLISPQPNTFPPSRVEFREPIKKINNKNVFKKIGEFLISDYYMYASLVAPQSIVTPTEPSWHIKRVATAVSTRKVTMIDREPTDRSSNKVAKDQSSKNLLHETSISEKTLGHREMVKHMVYQNCHSTPFQERKRSNLQLRKLNVD</sequence>
<accession>A0A8J4QSU9</accession>
<gene>
    <name evidence="1" type="ORF">CMV_017321</name>
</gene>
<evidence type="ECO:0000313" key="1">
    <source>
        <dbReference type="EMBL" id="KAF3957693.1"/>
    </source>
</evidence>
<protein>
    <submittedName>
        <fullName evidence="1">Uncharacterized protein</fullName>
    </submittedName>
</protein>
<keyword evidence="2" id="KW-1185">Reference proteome</keyword>
<proteinExistence type="predicted"/>
<dbReference type="OrthoDB" id="1080856at2759"/>
<reference evidence="1" key="1">
    <citation type="submission" date="2020-03" db="EMBL/GenBank/DDBJ databases">
        <title>Castanea mollissima Vanexum genome sequencing.</title>
        <authorList>
            <person name="Staton M."/>
        </authorList>
    </citation>
    <scope>NUCLEOTIDE SEQUENCE</scope>
    <source>
        <tissue evidence="1">Leaf</tissue>
    </source>
</reference>
<dbReference type="PANTHER" id="PTHR36811">
    <property type="entry name" value="OS08G0444440 PROTEIN"/>
    <property type="match status" value="1"/>
</dbReference>